<keyword evidence="2" id="KW-0547">Nucleotide-binding</keyword>
<accession>A0A015KIH9</accession>
<dbReference type="PROSITE" id="PS50011">
    <property type="entry name" value="PROTEIN_KINASE_DOM"/>
    <property type="match status" value="1"/>
</dbReference>
<dbReference type="EMBL" id="JEMT01026450">
    <property type="protein sequence ID" value="EXX59441.1"/>
    <property type="molecule type" value="Genomic_DNA"/>
</dbReference>
<dbReference type="Gene3D" id="1.10.510.10">
    <property type="entry name" value="Transferase(Phosphotransferase) domain 1"/>
    <property type="match status" value="1"/>
</dbReference>
<dbReference type="GO" id="GO:0005524">
    <property type="term" value="F:ATP binding"/>
    <property type="evidence" value="ECO:0007669"/>
    <property type="project" value="UniProtKB-KW"/>
</dbReference>
<feature type="domain" description="Protein kinase" evidence="5">
    <location>
        <begin position="89"/>
        <end position="363"/>
    </location>
</feature>
<dbReference type="SUPFAM" id="SSF56112">
    <property type="entry name" value="Protein kinase-like (PK-like)"/>
    <property type="match status" value="1"/>
</dbReference>
<keyword evidence="7" id="KW-1185">Reference proteome</keyword>
<reference evidence="6 7" key="1">
    <citation type="submission" date="2014-02" db="EMBL/GenBank/DDBJ databases">
        <title>Single nucleus genome sequencing reveals high similarity among nuclei of an endomycorrhizal fungus.</title>
        <authorList>
            <person name="Lin K."/>
            <person name="Geurts R."/>
            <person name="Zhang Z."/>
            <person name="Limpens E."/>
            <person name="Saunders D.G."/>
            <person name="Mu D."/>
            <person name="Pang E."/>
            <person name="Cao H."/>
            <person name="Cha H."/>
            <person name="Lin T."/>
            <person name="Zhou Q."/>
            <person name="Shang Y."/>
            <person name="Li Y."/>
            <person name="Ivanov S."/>
            <person name="Sharma T."/>
            <person name="Velzen R.V."/>
            <person name="Ruijter N.D."/>
            <person name="Aanen D.K."/>
            <person name="Win J."/>
            <person name="Kamoun S."/>
            <person name="Bisseling T."/>
            <person name="Huang S."/>
        </authorList>
    </citation>
    <scope>NUCLEOTIDE SEQUENCE [LARGE SCALE GENOMIC DNA]</scope>
    <source>
        <strain evidence="7">DAOM197198w</strain>
    </source>
</reference>
<dbReference type="PANTHER" id="PTHR44329:SF288">
    <property type="entry name" value="MITOGEN-ACTIVATED PROTEIN KINASE KINASE KINASE 20"/>
    <property type="match status" value="1"/>
</dbReference>
<dbReference type="PANTHER" id="PTHR44329">
    <property type="entry name" value="SERINE/THREONINE-PROTEIN KINASE TNNI3K-RELATED"/>
    <property type="match status" value="1"/>
</dbReference>
<evidence type="ECO:0000256" key="4">
    <source>
        <dbReference type="ARBA" id="ARBA00022840"/>
    </source>
</evidence>
<dbReference type="GO" id="GO:0004674">
    <property type="term" value="F:protein serine/threonine kinase activity"/>
    <property type="evidence" value="ECO:0007669"/>
    <property type="project" value="TreeGrafter"/>
</dbReference>
<dbReference type="PRINTS" id="PR00109">
    <property type="entry name" value="TYRKINASE"/>
</dbReference>
<evidence type="ECO:0000313" key="7">
    <source>
        <dbReference type="Proteomes" id="UP000022910"/>
    </source>
</evidence>
<organism evidence="6 7">
    <name type="scientific">Rhizophagus irregularis (strain DAOM 197198w)</name>
    <name type="common">Glomus intraradices</name>
    <dbReference type="NCBI Taxonomy" id="1432141"/>
    <lineage>
        <taxon>Eukaryota</taxon>
        <taxon>Fungi</taxon>
        <taxon>Fungi incertae sedis</taxon>
        <taxon>Mucoromycota</taxon>
        <taxon>Glomeromycotina</taxon>
        <taxon>Glomeromycetes</taxon>
        <taxon>Glomerales</taxon>
        <taxon>Glomeraceae</taxon>
        <taxon>Rhizophagus</taxon>
    </lineage>
</organism>
<dbReference type="Pfam" id="PF07714">
    <property type="entry name" value="PK_Tyr_Ser-Thr"/>
    <property type="match status" value="1"/>
</dbReference>
<evidence type="ECO:0000313" key="6">
    <source>
        <dbReference type="EMBL" id="EXX59441.1"/>
    </source>
</evidence>
<dbReference type="InterPro" id="IPR000719">
    <property type="entry name" value="Prot_kinase_dom"/>
</dbReference>
<dbReference type="InterPro" id="IPR051681">
    <property type="entry name" value="Ser/Thr_Kinases-Pseudokinases"/>
</dbReference>
<dbReference type="InterPro" id="IPR001245">
    <property type="entry name" value="Ser-Thr/Tyr_kinase_cat_dom"/>
</dbReference>
<name>A0A015KIH9_RHIIW</name>
<dbReference type="AlphaFoldDB" id="A0A015KIH9"/>
<sequence>MGSFIKKIKNVKRKLINARKKLTKSSRIKNEICEECKRIDCNAKRFQQNFKNWTSGNDIIDNFIQGTQLSAHSNYEAPRALEWIPYDKFTNIKYVAKGGFGKVYKANWIDGCMDNKWNIKNHNWRRIRQDMFVALKSLNNSKDVTTEFMKEVMVHHKIRDTFSIIKFYGITQDPETKDYMMVLDYAKEGNLRNCLSDTSTSGWEYKFYYLYSITLGLEHIHDMDLIHRDLHTCNILVGHLIYVTDMGLCKPANYNPSEKHVYGVTPFIAPEILRGQDYTKAADIYSFGIIMYEIISGLPPHHNVCHDENLKIQICNGLRPRFNIKVPKLIVDLIKRCLDADPLNRPTIEEIRKITCYWLYEYIHTFDEPTEFQKQMKEAEEINKLSAGSIPSTSEIHPGAIYTSRLLNFNNLPEPKNSDDYYNNYDNISNMEYSGTN</sequence>
<protein>
    <submittedName>
        <fullName evidence="6">Tpk1p</fullName>
    </submittedName>
</protein>
<evidence type="ECO:0000256" key="3">
    <source>
        <dbReference type="ARBA" id="ARBA00022777"/>
    </source>
</evidence>
<dbReference type="InterPro" id="IPR011009">
    <property type="entry name" value="Kinase-like_dom_sf"/>
</dbReference>
<evidence type="ECO:0000256" key="2">
    <source>
        <dbReference type="ARBA" id="ARBA00022741"/>
    </source>
</evidence>
<gene>
    <name evidence="6" type="ORF">RirG_189020</name>
</gene>
<keyword evidence="1" id="KW-0808">Transferase</keyword>
<keyword evidence="3" id="KW-0418">Kinase</keyword>
<comment type="caution">
    <text evidence="6">The sequence shown here is derived from an EMBL/GenBank/DDBJ whole genome shotgun (WGS) entry which is preliminary data.</text>
</comment>
<dbReference type="Proteomes" id="UP000022910">
    <property type="component" value="Unassembled WGS sequence"/>
</dbReference>
<dbReference type="Gene3D" id="1.10.10.1010">
    <property type="entry name" value="Intein homing endonuclease, domain IV"/>
    <property type="match status" value="1"/>
</dbReference>
<keyword evidence="4" id="KW-0067">ATP-binding</keyword>
<evidence type="ECO:0000259" key="5">
    <source>
        <dbReference type="PROSITE" id="PS50011"/>
    </source>
</evidence>
<evidence type="ECO:0000256" key="1">
    <source>
        <dbReference type="ARBA" id="ARBA00022679"/>
    </source>
</evidence>
<dbReference type="HOGENOM" id="CLU_000288_7_34_1"/>
<proteinExistence type="predicted"/>